<dbReference type="PANTHER" id="PTHR10459">
    <property type="entry name" value="DNA LIGASE"/>
    <property type="match status" value="1"/>
</dbReference>
<dbReference type="PROSITE" id="PS51060">
    <property type="entry name" value="PARP_ALPHA_HD"/>
    <property type="match status" value="1"/>
</dbReference>
<dbReference type="Gene3D" id="3.90.228.10">
    <property type="match status" value="1"/>
</dbReference>
<reference evidence="20 21" key="1">
    <citation type="journal article" date="2016" name="Mol. Biol. Evol.">
        <title>Comparative Genomics of Early-Diverging Mushroom-Forming Fungi Provides Insights into the Origins of Lignocellulose Decay Capabilities.</title>
        <authorList>
            <person name="Nagy L.G."/>
            <person name="Riley R."/>
            <person name="Tritt A."/>
            <person name="Adam C."/>
            <person name="Daum C."/>
            <person name="Floudas D."/>
            <person name="Sun H."/>
            <person name="Yadav J.S."/>
            <person name="Pangilinan J."/>
            <person name="Larsson K.H."/>
            <person name="Matsuura K."/>
            <person name="Barry K."/>
            <person name="Labutti K."/>
            <person name="Kuo R."/>
            <person name="Ohm R.A."/>
            <person name="Bhattacharya S.S."/>
            <person name="Shirouzu T."/>
            <person name="Yoshinaga Y."/>
            <person name="Martin F.M."/>
            <person name="Grigoriev I.V."/>
            <person name="Hibbett D.S."/>
        </authorList>
    </citation>
    <scope>NUCLEOTIDE SEQUENCE [LARGE SCALE GENOMIC DNA]</scope>
    <source>
        <strain evidence="20 21">HHB12733</strain>
    </source>
</reference>
<keyword evidence="5" id="KW-0479">Metal-binding</keyword>
<evidence type="ECO:0000313" key="20">
    <source>
        <dbReference type="EMBL" id="KZT52784.1"/>
    </source>
</evidence>
<keyword evidence="6" id="KW-0677">Repeat</keyword>
<evidence type="ECO:0000256" key="9">
    <source>
        <dbReference type="ARBA" id="ARBA00022833"/>
    </source>
</evidence>
<keyword evidence="4" id="KW-0548">Nucleotidyltransferase</keyword>
<keyword evidence="3 15" id="KW-0808">Transferase</keyword>
<evidence type="ECO:0000256" key="5">
    <source>
        <dbReference type="ARBA" id="ARBA00022723"/>
    </source>
</evidence>
<feature type="compositionally biased region" description="Acidic residues" evidence="16">
    <location>
        <begin position="91"/>
        <end position="100"/>
    </location>
</feature>
<dbReference type="GO" id="GO:1990404">
    <property type="term" value="F:NAD+-protein mono-ADP-ribosyltransferase activity"/>
    <property type="evidence" value="ECO:0007669"/>
    <property type="project" value="TreeGrafter"/>
</dbReference>
<keyword evidence="8" id="KW-0863">Zinc-finger</keyword>
<dbReference type="InterPro" id="IPR004102">
    <property type="entry name" value="Poly(ADP-ribose)pol_reg_dom"/>
</dbReference>
<dbReference type="Gene3D" id="2.20.140.10">
    <property type="entry name" value="WGR domain"/>
    <property type="match status" value="1"/>
</dbReference>
<evidence type="ECO:0000259" key="18">
    <source>
        <dbReference type="PROSITE" id="PS51060"/>
    </source>
</evidence>
<dbReference type="STRING" id="1353952.A0A165DH84"/>
<dbReference type="SUPFAM" id="SSF56399">
    <property type="entry name" value="ADP-ribosylation"/>
    <property type="match status" value="1"/>
</dbReference>
<keyword evidence="9" id="KW-0862">Zinc</keyword>
<evidence type="ECO:0000256" key="10">
    <source>
        <dbReference type="ARBA" id="ARBA00023027"/>
    </source>
</evidence>
<evidence type="ECO:0000256" key="14">
    <source>
        <dbReference type="ARBA" id="ARBA00033987"/>
    </source>
</evidence>
<proteinExistence type="inferred from homology"/>
<dbReference type="GO" id="GO:0006302">
    <property type="term" value="P:double-strand break repair"/>
    <property type="evidence" value="ECO:0007669"/>
    <property type="project" value="TreeGrafter"/>
</dbReference>
<evidence type="ECO:0000256" key="6">
    <source>
        <dbReference type="ARBA" id="ARBA00022737"/>
    </source>
</evidence>
<feature type="domain" description="WGR" evidence="19">
    <location>
        <begin position="1"/>
        <end position="84"/>
    </location>
</feature>
<dbReference type="CDD" id="cd07997">
    <property type="entry name" value="WGR_PARP"/>
    <property type="match status" value="1"/>
</dbReference>
<dbReference type="OrthoDB" id="2017365at2759"/>
<dbReference type="Pfam" id="PF02877">
    <property type="entry name" value="PARP_reg"/>
    <property type="match status" value="1"/>
</dbReference>
<evidence type="ECO:0000256" key="2">
    <source>
        <dbReference type="ARBA" id="ARBA00022676"/>
    </source>
</evidence>
<evidence type="ECO:0000256" key="8">
    <source>
        <dbReference type="ARBA" id="ARBA00022771"/>
    </source>
</evidence>
<feature type="region of interest" description="Disordered" evidence="16">
    <location>
        <begin position="86"/>
        <end position="119"/>
    </location>
</feature>
<evidence type="ECO:0000256" key="1">
    <source>
        <dbReference type="ARBA" id="ARBA00004123"/>
    </source>
</evidence>
<dbReference type="FunFam" id="1.20.142.10:FF:000002">
    <property type="entry name" value="Poly [ADP-ribose] polymerase"/>
    <property type="match status" value="1"/>
</dbReference>
<dbReference type="SUPFAM" id="SSF142921">
    <property type="entry name" value="WGR domain-like"/>
    <property type="match status" value="1"/>
</dbReference>
<keyword evidence="7" id="KW-0013">ADP-ribosylation</keyword>
<dbReference type="InterPro" id="IPR050800">
    <property type="entry name" value="ARTD/PARP"/>
</dbReference>
<dbReference type="GO" id="GO:0008270">
    <property type="term" value="F:zinc ion binding"/>
    <property type="evidence" value="ECO:0007669"/>
    <property type="project" value="UniProtKB-KW"/>
</dbReference>
<dbReference type="InterPro" id="IPR012317">
    <property type="entry name" value="Poly(ADP-ribose)pol_cat_dom"/>
</dbReference>
<dbReference type="GO" id="GO:0003677">
    <property type="term" value="F:DNA binding"/>
    <property type="evidence" value="ECO:0007669"/>
    <property type="project" value="UniProtKB-KW"/>
</dbReference>
<organism evidence="20 21">
    <name type="scientific">Calocera cornea HHB12733</name>
    <dbReference type="NCBI Taxonomy" id="1353952"/>
    <lineage>
        <taxon>Eukaryota</taxon>
        <taxon>Fungi</taxon>
        <taxon>Dikarya</taxon>
        <taxon>Basidiomycota</taxon>
        <taxon>Agaricomycotina</taxon>
        <taxon>Dacrymycetes</taxon>
        <taxon>Dacrymycetales</taxon>
        <taxon>Dacrymycetaceae</taxon>
        <taxon>Calocera</taxon>
    </lineage>
</organism>
<dbReference type="GO" id="GO:0005730">
    <property type="term" value="C:nucleolus"/>
    <property type="evidence" value="ECO:0007669"/>
    <property type="project" value="TreeGrafter"/>
</dbReference>
<feature type="domain" description="PARP alpha-helical" evidence="18">
    <location>
        <begin position="119"/>
        <end position="245"/>
    </location>
</feature>
<dbReference type="Gene3D" id="1.20.142.10">
    <property type="entry name" value="Poly(ADP-ribose) polymerase, regulatory domain"/>
    <property type="match status" value="1"/>
</dbReference>
<dbReference type="GO" id="GO:0070212">
    <property type="term" value="P:protein poly-ADP-ribosylation"/>
    <property type="evidence" value="ECO:0007669"/>
    <property type="project" value="TreeGrafter"/>
</dbReference>
<dbReference type="EC" id="2.4.2.-" evidence="15"/>
<dbReference type="GO" id="GO:0016779">
    <property type="term" value="F:nucleotidyltransferase activity"/>
    <property type="evidence" value="ECO:0007669"/>
    <property type="project" value="UniProtKB-KW"/>
</dbReference>
<dbReference type="InterPro" id="IPR036930">
    <property type="entry name" value="WGR_dom_sf"/>
</dbReference>
<dbReference type="EMBL" id="KV424055">
    <property type="protein sequence ID" value="KZT52784.1"/>
    <property type="molecule type" value="Genomic_DNA"/>
</dbReference>
<evidence type="ECO:0000256" key="15">
    <source>
        <dbReference type="RuleBase" id="RU362114"/>
    </source>
</evidence>
<evidence type="ECO:0000256" key="11">
    <source>
        <dbReference type="ARBA" id="ARBA00023125"/>
    </source>
</evidence>
<dbReference type="PROSITE" id="PS51059">
    <property type="entry name" value="PARP_CATALYTIC"/>
    <property type="match status" value="1"/>
</dbReference>
<feature type="compositionally biased region" description="Basic and acidic residues" evidence="16">
    <location>
        <begin position="101"/>
        <end position="116"/>
    </location>
</feature>
<feature type="domain" description="PARP catalytic" evidence="17">
    <location>
        <begin position="258"/>
        <end position="492"/>
    </location>
</feature>
<evidence type="ECO:0000256" key="12">
    <source>
        <dbReference type="ARBA" id="ARBA00023242"/>
    </source>
</evidence>
<dbReference type="Proteomes" id="UP000076842">
    <property type="component" value="Unassembled WGS sequence"/>
</dbReference>
<dbReference type="SUPFAM" id="SSF47587">
    <property type="entry name" value="Domain of poly(ADP-ribose) polymerase"/>
    <property type="match status" value="1"/>
</dbReference>
<protein>
    <recommendedName>
        <fullName evidence="15">Poly [ADP-ribose] polymerase</fullName>
        <shortName evidence="15">PARP</shortName>
        <ecNumber evidence="15">2.4.2.-</ecNumber>
    </recommendedName>
</protein>
<comment type="catalytic activity">
    <reaction evidence="14">
        <text>NAD(+) + (ADP-D-ribosyl)n-acceptor = nicotinamide + (ADP-D-ribosyl)n+1-acceptor + H(+).</text>
        <dbReference type="EC" id="2.4.2.30"/>
    </reaction>
</comment>
<dbReference type="Pfam" id="PF00644">
    <property type="entry name" value="PARP"/>
    <property type="match status" value="1"/>
</dbReference>
<evidence type="ECO:0000256" key="4">
    <source>
        <dbReference type="ARBA" id="ARBA00022695"/>
    </source>
</evidence>
<evidence type="ECO:0000256" key="7">
    <source>
        <dbReference type="ARBA" id="ARBA00022765"/>
    </source>
</evidence>
<dbReference type="GO" id="GO:0003950">
    <property type="term" value="F:NAD+ poly-ADP-ribosyltransferase activity"/>
    <property type="evidence" value="ECO:0007669"/>
    <property type="project" value="UniProtKB-UniRule"/>
</dbReference>
<comment type="similarity">
    <text evidence="13">Belongs to the ARTD/PARP family.</text>
</comment>
<sequence length="492" mass="54333">MLMQTNIGVNANKFYALQLLHTVGNAGSAMLHTRWGRVGEKGAAQDKGPWAVAQAVNEFKKQFRNKTGYAWERRKDEKAKPGKYDYVERDFEAEEDEEDEKDKTDGKPKVKKEAPKIPDSALPTELQNLMKLIFNTSYMNAMLSSFSYDQNKAPLGKMSKATLLKGFGELKKISEAIADPTAQAVLDLGGLRNACARYSNQYYTYIPHAFGRMAPTIIDNQILLQRELDLIDTLGDMEVASKLLSDSMAQTEDGTPIHPLDAQLAGLDLKLIEPLPKQGAEFEAVAKYARDTHGTTHHFGAEVVDVFRVERKGEKEAWEAAGWDKLSDGDRMLLWHGSRATNFGGILKQGLRIAPPEAPVSGYMFGKGVYFADMMSKSAGYCHSHLSDRTGLLLLCEVAAKPFLELTGADYNAGDKCSGAKALATKGLGRIAPAKWVDAGDNLGWDDLKGTLMPGGPGEPVNTQNVSLMYNEYIVYQPHQIRVRYLLRCKLG</sequence>
<gene>
    <name evidence="20" type="ORF">CALCODRAFT_76798</name>
</gene>
<dbReference type="InParanoid" id="A0A165DH84"/>
<evidence type="ECO:0000259" key="17">
    <source>
        <dbReference type="PROSITE" id="PS51059"/>
    </source>
</evidence>
<comment type="subcellular location">
    <subcellularLocation>
        <location evidence="1">Nucleus</location>
    </subcellularLocation>
</comment>
<keyword evidence="21" id="KW-1185">Reference proteome</keyword>
<dbReference type="PROSITE" id="PS51977">
    <property type="entry name" value="WGR"/>
    <property type="match status" value="1"/>
</dbReference>
<keyword evidence="12" id="KW-0539">Nucleus</keyword>
<accession>A0A165DH84</accession>
<dbReference type="SMART" id="SM00773">
    <property type="entry name" value="WGR"/>
    <property type="match status" value="1"/>
</dbReference>
<keyword evidence="11" id="KW-0238">DNA-binding</keyword>
<dbReference type="PANTHER" id="PTHR10459:SF60">
    <property type="entry name" value="POLY [ADP-RIBOSE] POLYMERASE 2"/>
    <property type="match status" value="1"/>
</dbReference>
<evidence type="ECO:0000256" key="16">
    <source>
        <dbReference type="SAM" id="MobiDB-lite"/>
    </source>
</evidence>
<evidence type="ECO:0000256" key="13">
    <source>
        <dbReference type="ARBA" id="ARBA00024347"/>
    </source>
</evidence>
<dbReference type="CDD" id="cd01437">
    <property type="entry name" value="parp_like"/>
    <property type="match status" value="1"/>
</dbReference>
<name>A0A165DH84_9BASI</name>
<dbReference type="AlphaFoldDB" id="A0A165DH84"/>
<keyword evidence="10 15" id="KW-0520">NAD</keyword>
<evidence type="ECO:0000256" key="3">
    <source>
        <dbReference type="ARBA" id="ARBA00022679"/>
    </source>
</evidence>
<evidence type="ECO:0000313" key="21">
    <source>
        <dbReference type="Proteomes" id="UP000076842"/>
    </source>
</evidence>
<evidence type="ECO:0000259" key="19">
    <source>
        <dbReference type="PROSITE" id="PS51977"/>
    </source>
</evidence>
<dbReference type="InterPro" id="IPR036616">
    <property type="entry name" value="Poly(ADP-ribose)pol_reg_dom_sf"/>
</dbReference>
<dbReference type="InterPro" id="IPR008893">
    <property type="entry name" value="WGR_domain"/>
</dbReference>
<keyword evidence="2 15" id="KW-0328">Glycosyltransferase</keyword>
<dbReference type="Pfam" id="PF05406">
    <property type="entry name" value="WGR"/>
    <property type="match status" value="1"/>
</dbReference>